<keyword evidence="2" id="KW-0378">Hydrolase</keyword>
<dbReference type="STRING" id="1122184.SAMN02745176_01423"/>
<accession>A0A1M6E4Z6</accession>
<dbReference type="InterPro" id="IPR029058">
    <property type="entry name" value="AB_hydrolase_fold"/>
</dbReference>
<dbReference type="SUPFAM" id="SSF53474">
    <property type="entry name" value="alpha/beta-Hydrolases"/>
    <property type="match status" value="1"/>
</dbReference>
<keyword evidence="3" id="KW-1185">Reference proteome</keyword>
<feature type="domain" description="Serine aminopeptidase S33" evidence="1">
    <location>
        <begin position="23"/>
        <end position="286"/>
    </location>
</feature>
<dbReference type="Pfam" id="PF12146">
    <property type="entry name" value="Hydrolase_4"/>
    <property type="match status" value="1"/>
</dbReference>
<name>A0A1M6E4Z6_9FIRM</name>
<sequence length="305" mass="34841">MDYMMKAKDGLEIYVRRWDNVEEPKGVVLIYHGMAEHGGRYQDFAKHLNANGYIAYADDHRGHGKTANSIENLGYIGEDGFNRIIEDEYDLMNDIKKKHPNLPVVVLGHSFGSLLAQDFITRYGNDISGVILSGSTKKEGMLISAGIVITSICSKLFGKRKKLKLLDTITFFNYNKGIDNPKSKFAWLSRDENIVREYEEDPYCGTLFPIAFFYYLSRALGPLYDHSKLAAIPKDLPIFIISGSQDPFGEYGKGPTKLYKMYKALNIKDVELKLYEGGRHEMINEINKEQVYEDIIHWLDRIIAD</sequence>
<protein>
    <submittedName>
        <fullName evidence="2">Lysophospholipase, alpha-beta hydrolase superfamily</fullName>
    </submittedName>
</protein>
<evidence type="ECO:0000259" key="1">
    <source>
        <dbReference type="Pfam" id="PF12146"/>
    </source>
</evidence>
<evidence type="ECO:0000313" key="3">
    <source>
        <dbReference type="Proteomes" id="UP000184442"/>
    </source>
</evidence>
<dbReference type="AlphaFoldDB" id="A0A1M6E4Z6"/>
<gene>
    <name evidence="2" type="ORF">SAMN02745176_01423</name>
</gene>
<dbReference type="Gene3D" id="3.40.50.1820">
    <property type="entry name" value="alpha/beta hydrolase"/>
    <property type="match status" value="1"/>
</dbReference>
<dbReference type="InterPro" id="IPR051044">
    <property type="entry name" value="MAG_DAG_Lipase"/>
</dbReference>
<reference evidence="2 3" key="1">
    <citation type="submission" date="2016-11" db="EMBL/GenBank/DDBJ databases">
        <authorList>
            <person name="Jaros S."/>
            <person name="Januszkiewicz K."/>
            <person name="Wedrychowicz H."/>
        </authorList>
    </citation>
    <scope>NUCLEOTIDE SEQUENCE [LARGE SCALE GENOMIC DNA]</scope>
    <source>
        <strain evidence="2 3">DSM 19022</strain>
    </source>
</reference>
<dbReference type="InterPro" id="IPR022742">
    <property type="entry name" value="Hydrolase_4"/>
</dbReference>
<dbReference type="PANTHER" id="PTHR11614">
    <property type="entry name" value="PHOSPHOLIPASE-RELATED"/>
    <property type="match status" value="1"/>
</dbReference>
<dbReference type="RefSeq" id="WP_073025532.1">
    <property type="nucleotide sequence ID" value="NZ_FQZS01000008.1"/>
</dbReference>
<evidence type="ECO:0000313" key="2">
    <source>
        <dbReference type="EMBL" id="SHI80567.1"/>
    </source>
</evidence>
<organism evidence="2 3">
    <name type="scientific">Lutispora thermophila DSM 19022</name>
    <dbReference type="NCBI Taxonomy" id="1122184"/>
    <lineage>
        <taxon>Bacteria</taxon>
        <taxon>Bacillati</taxon>
        <taxon>Bacillota</taxon>
        <taxon>Clostridia</taxon>
        <taxon>Lutisporales</taxon>
        <taxon>Lutisporaceae</taxon>
        <taxon>Lutispora</taxon>
    </lineage>
</organism>
<dbReference type="GO" id="GO:0016787">
    <property type="term" value="F:hydrolase activity"/>
    <property type="evidence" value="ECO:0007669"/>
    <property type="project" value="UniProtKB-KW"/>
</dbReference>
<proteinExistence type="predicted"/>
<dbReference type="Proteomes" id="UP000184442">
    <property type="component" value="Unassembled WGS sequence"/>
</dbReference>
<dbReference type="OrthoDB" id="9806902at2"/>
<dbReference type="EMBL" id="FQZS01000008">
    <property type="protein sequence ID" value="SHI80567.1"/>
    <property type="molecule type" value="Genomic_DNA"/>
</dbReference>